<dbReference type="Pfam" id="PF12014">
    <property type="entry name" value="Cyclin_D1_bind"/>
    <property type="match status" value="1"/>
</dbReference>
<reference evidence="2" key="1">
    <citation type="submission" date="2019-01" db="EMBL/GenBank/DDBJ databases">
        <title>Draft genome sequences of three monokaryotic isolates of the white-rot basidiomycete fungus Dichomitus squalens.</title>
        <authorList>
            <consortium name="DOE Joint Genome Institute"/>
            <person name="Lopez S.C."/>
            <person name="Andreopoulos B."/>
            <person name="Pangilinan J."/>
            <person name="Lipzen A."/>
            <person name="Riley R."/>
            <person name="Ahrendt S."/>
            <person name="Ng V."/>
            <person name="Barry K."/>
            <person name="Daum C."/>
            <person name="Grigoriev I.V."/>
            <person name="Hilden K.S."/>
            <person name="Makela M.R."/>
            <person name="de Vries R.P."/>
        </authorList>
    </citation>
    <scope>NUCLEOTIDE SEQUENCE [LARGE SCALE GENOMIC DNA]</scope>
    <source>
        <strain evidence="2">OM18370.1</strain>
    </source>
</reference>
<feature type="domain" description="F-box" evidence="1">
    <location>
        <begin position="49"/>
        <end position="95"/>
    </location>
</feature>
<accession>A0A4Q9MUY0</accession>
<dbReference type="InterPro" id="IPR036047">
    <property type="entry name" value="F-box-like_dom_sf"/>
</dbReference>
<protein>
    <recommendedName>
        <fullName evidence="1">F-box domain-containing protein</fullName>
    </recommendedName>
</protein>
<dbReference type="OrthoDB" id="722566at2759"/>
<sequence length="480" mass="53191">MLRFCSLSSIRNISAISRTHSTDTETSISLSQGVQCQERDQSRLRTSTPGSLTSLPFDLIHILLDYTGSIDLVHLCSTCKELYTHLENPSVWIRLCASYGLRDFTRFGDISPRTIYSSLLYPYGGLLGLWAGDHPFTGSIMEYRLFPGDEHEQGGIVGEVWHFARSQTATDDDAVPPDYIRVLKISFGNLPADFPGSQADGPLTDDTPKVHVICDTNALPSEAPHPSQDVPPDTRKVGTPHLSSLGIIPSSRTVHHIEFYRRTVDLPEFPKPDAAWFDSSPSRLPRLRALPAEPDADQRSIIKIFPAMQLPRIWSSPTATVPRPAISIRCPYKHQCACFALRVPPLPFTALDPAHSQYYPMKRDIVPGVDPRSPGFTLDSLRGIWYGSYGIDGTEVLHVARAAPFISGMGATKLTGDIHVPRGAITWIVDDAGEESEDVRLAREFWAEMRGEQPARLYTGRGVLAARGFVGNHRGDYECR</sequence>
<dbReference type="SUPFAM" id="SSF81383">
    <property type="entry name" value="F-box domain"/>
    <property type="match status" value="1"/>
</dbReference>
<dbReference type="InterPro" id="IPR001810">
    <property type="entry name" value="F-box_dom"/>
</dbReference>
<proteinExistence type="predicted"/>
<dbReference type="EMBL" id="ML143398">
    <property type="protein sequence ID" value="TBU31709.1"/>
    <property type="molecule type" value="Genomic_DNA"/>
</dbReference>
<evidence type="ECO:0000313" key="2">
    <source>
        <dbReference type="EMBL" id="TBU31709.1"/>
    </source>
</evidence>
<organism evidence="2">
    <name type="scientific">Dichomitus squalens</name>
    <dbReference type="NCBI Taxonomy" id="114155"/>
    <lineage>
        <taxon>Eukaryota</taxon>
        <taxon>Fungi</taxon>
        <taxon>Dikarya</taxon>
        <taxon>Basidiomycota</taxon>
        <taxon>Agaricomycotina</taxon>
        <taxon>Agaricomycetes</taxon>
        <taxon>Polyporales</taxon>
        <taxon>Polyporaceae</taxon>
        <taxon>Dichomitus</taxon>
    </lineage>
</organism>
<dbReference type="AlphaFoldDB" id="A0A4Q9MUY0"/>
<evidence type="ECO:0000259" key="1">
    <source>
        <dbReference type="PROSITE" id="PS50181"/>
    </source>
</evidence>
<dbReference type="UniPathway" id="UPA00143"/>
<dbReference type="GO" id="GO:0016567">
    <property type="term" value="P:protein ubiquitination"/>
    <property type="evidence" value="ECO:0007669"/>
    <property type="project" value="UniProtKB-UniPathway"/>
</dbReference>
<gene>
    <name evidence="2" type="ORF">BD311DRAFT_102830</name>
</gene>
<dbReference type="PROSITE" id="PS50181">
    <property type="entry name" value="FBOX"/>
    <property type="match status" value="1"/>
</dbReference>
<name>A0A4Q9MUY0_9APHY</name>
<dbReference type="Proteomes" id="UP000292957">
    <property type="component" value="Unassembled WGS sequence"/>
</dbReference>
<dbReference type="Pfam" id="PF00646">
    <property type="entry name" value="F-box"/>
    <property type="match status" value="1"/>
</dbReference>